<dbReference type="NCBIfam" id="TIGR03439">
    <property type="entry name" value="methyl_EasF"/>
    <property type="match status" value="1"/>
</dbReference>
<evidence type="ECO:0000313" key="7">
    <source>
        <dbReference type="Proteomes" id="UP000596902"/>
    </source>
</evidence>
<dbReference type="Gene3D" id="3.40.50.150">
    <property type="entry name" value="Vaccinia Virus protein VP39"/>
    <property type="match status" value="1"/>
</dbReference>
<feature type="domain" description="Sulfatase-modifying factor enzyme-like" evidence="4">
    <location>
        <begin position="741"/>
        <end position="817"/>
    </location>
</feature>
<feature type="compositionally biased region" description="Basic and acidic residues" evidence="3">
    <location>
        <begin position="1163"/>
        <end position="1176"/>
    </location>
</feature>
<dbReference type="Pfam" id="PF03781">
    <property type="entry name" value="FGE-sulfatase"/>
    <property type="match status" value="2"/>
</dbReference>
<proteinExistence type="predicted"/>
<dbReference type="InterPro" id="IPR042095">
    <property type="entry name" value="SUMF_sf"/>
</dbReference>
<protein>
    <recommendedName>
        <fullName evidence="8">Histidine-specific methyltransferase SAM-dependent domain-containing protein</fullName>
    </recommendedName>
</protein>
<evidence type="ECO:0008006" key="8">
    <source>
        <dbReference type="Google" id="ProtNLM"/>
    </source>
</evidence>
<evidence type="ECO:0000256" key="2">
    <source>
        <dbReference type="ARBA" id="ARBA00022679"/>
    </source>
</evidence>
<dbReference type="PANTHER" id="PTHR43397">
    <property type="entry name" value="ERGOTHIONEINE BIOSYNTHESIS PROTEIN 1"/>
    <property type="match status" value="1"/>
</dbReference>
<dbReference type="InterPro" id="IPR016187">
    <property type="entry name" value="CTDL_fold"/>
</dbReference>
<feature type="domain" description="Histidine-specific methyltransferase SAM-dependent" evidence="5">
    <location>
        <begin position="19"/>
        <end position="323"/>
    </location>
</feature>
<reference evidence="6" key="1">
    <citation type="submission" date="2020-01" db="EMBL/GenBank/DDBJ databases">
        <authorList>
            <person name="Feng Z.H.Z."/>
        </authorList>
    </citation>
    <scope>NUCLEOTIDE SEQUENCE</scope>
    <source>
        <strain evidence="6">CBS107.38</strain>
    </source>
</reference>
<dbReference type="RefSeq" id="XP_038790632.1">
    <property type="nucleotide sequence ID" value="XM_038927340.1"/>
</dbReference>
<feature type="region of interest" description="Disordered" evidence="3">
    <location>
        <begin position="1148"/>
        <end position="1176"/>
    </location>
</feature>
<feature type="region of interest" description="Disordered" evidence="3">
    <location>
        <begin position="1222"/>
        <end position="1252"/>
    </location>
</feature>
<evidence type="ECO:0000313" key="6">
    <source>
        <dbReference type="EMBL" id="KAF7680642.1"/>
    </source>
</evidence>
<evidence type="ECO:0000256" key="1">
    <source>
        <dbReference type="ARBA" id="ARBA00022603"/>
    </source>
</evidence>
<dbReference type="InterPro" id="IPR051128">
    <property type="entry name" value="EgtD_Methyltrsf_superfamily"/>
</dbReference>
<dbReference type="Gene3D" id="3.90.1580.10">
    <property type="entry name" value="paralog of FGE (formylglycine-generating enzyme)"/>
    <property type="match status" value="1"/>
</dbReference>
<dbReference type="SUPFAM" id="SSF56436">
    <property type="entry name" value="C-type lectin-like"/>
    <property type="match status" value="1"/>
</dbReference>
<keyword evidence="1" id="KW-0489">Methyltransferase</keyword>
<dbReference type="InterPro" id="IPR005532">
    <property type="entry name" value="SUMF_dom"/>
</dbReference>
<sequence>MATKIIDIRTDTAESDILADIKNGLRPNNGGEKKLPTLLLYDQEGLRLFEEITYQEEYYLTNAEIEVLETYADKIAERIPSNSIIVELGSGNLRKVNILLQAVDRLGKDVEYYAVDLSLPELERTFGEIPTDGYKHVKCFGLYGTYDDALEWLKTPEVEEKPKTILWLGSSLGNFKRHEVPPFLAGFGAVLQTGDTMLIGIDSCKDPERVYHAYNDCNGVTHKFILNGLKHANAIMGEKAFDIQNWEAIGEYDNQAGRHHAFVAPLKDTVVDGVPIKQGEKIRIEESYKYSREEAKELWELAKLAENVVWANAKGDYGLHFVSKPAVFFHTKPKEYAANPVPSLAEWRELWTAWDAVSKDMIPEEELLSKPIKLRNECIFYLGHIPTFLDIHIARATAGKPSDPAYFWKIFERGVDPDVEDPTQCHAHSEIPEEWPPLKTILGFQETVRSKVEALYSSGEAESNGHVSRALWIGFEHEVMHLETLLYMLIQSDKVLPPPGTKVPDFAAFAAQSQTLANENQWFTIPESDIQIGLEDPEDDFKTIRYFGWDNERPRRTAHVKSFRAKARPITNGEYATYLTETGKTAIPASWCKQPYPNGKDTSISKRDSVVNGQHNETNGSPQSITEGTFVRTVYGIVPLKFAMGWPVVASYDELAGCAQWMGGRIPTMEEARSIYSYVDGMKPEFEKSLGNTIPAVNGHLINEGVFETPPPHSLSNGDSGAVSDLNPRDLFIDLEGTNVGFKHWHPVSVVEKGNKLCGQSDLGGVWEWTSTVLEKHDGFEPMELYPGYTADFFDGKHNLTLGGSWATHPRVAGRKTFVNCLLQEMGNSLLFKWEDSEALKHHCGICERPLSHPGARASCFGKHSEPCVRFHQAMFMRLRGHTCKYCMAIDEQHYRRHHDIAERLRAVYESCGEVDWSIVPDEFGPEERGRVREPGDGDTPLSKRERKDAKRLVRAASRSRVITLEEIGYIDSVVHSAEGTTSNEADGPRNPEEVDEIERQLRYHAHVYSTQVNRRGLRKLAEAHEDTSDIDFEAEMERILETFHINKLIKRNTKTKGLQGKELKTFHNFVDGLKHAVLEDIVLVNKDNAESRMRRAGYLRYTNKTSYGIVEERYTDKDWKTGEKFASSSNDFSGAITPVHETSILPSENFEDQSPCRPRNAHSPDRRHLESSHKRVSGDDGLYAAVIEPYYTPLLSLPHAPASGTPAAAIMVINIKPPERAPAPVRGRAEKPVKTASDGWKAVTNGGVPTKQIPKARVWGNIPSKRPAQACRPGSAPWSSDSRNFPNISAAKTSFDDAYSQTREVKPPMIWCSKEPETFVFQTEDNVSGHAAVSQKKKAKKAREAKRKAKKHSTSNVIITEDVGDELDISMQGPSTPQKTEVDTNVLNIDETLQSFSIDTETEGKFADLMVESIAMIHDSSDGISLVPPPESMPITKHGKHMHWIRFVRNFVVDQLTNPYSPSWSGCSHSSSCSFEKNNVPDCPFHEPHCSCVDPLTDQCYLAMPCVELCSTGPFNRLRGEKLLSLYEKDHRTKGRLMLIDDDLINYFMEDPISRSRNRNPDGVPARLQKEYDDVKNGHNPGTLMAQELRFERLYAKNSSMNQGLTQSMLQDIQRNEFERSDTSAEKFEKMFDEKFAEMMNSSDMDYLKLLPADLRSKVKEVGGFTAMPKELQQKFKEKVRALGEKFRAADVKMFDL</sequence>
<comment type="caution">
    <text evidence="6">The sequence shown here is derived from an EMBL/GenBank/DDBJ whole genome shotgun (WGS) entry which is preliminary data.</text>
</comment>
<keyword evidence="2" id="KW-0808">Transferase</keyword>
<evidence type="ECO:0000259" key="5">
    <source>
        <dbReference type="Pfam" id="PF10017"/>
    </source>
</evidence>
<name>A0A8H7ELZ8_9PLEO</name>
<gene>
    <name evidence="6" type="ORF">GT037_002293</name>
</gene>
<organism evidence="6 7">
    <name type="scientific">Alternaria burnsii</name>
    <dbReference type="NCBI Taxonomy" id="1187904"/>
    <lineage>
        <taxon>Eukaryota</taxon>
        <taxon>Fungi</taxon>
        <taxon>Dikarya</taxon>
        <taxon>Ascomycota</taxon>
        <taxon>Pezizomycotina</taxon>
        <taxon>Dothideomycetes</taxon>
        <taxon>Pleosporomycetidae</taxon>
        <taxon>Pleosporales</taxon>
        <taxon>Pleosporineae</taxon>
        <taxon>Pleosporaceae</taxon>
        <taxon>Alternaria</taxon>
        <taxon>Alternaria sect. Alternaria</taxon>
    </lineage>
</organism>
<dbReference type="EMBL" id="JAAABM010000002">
    <property type="protein sequence ID" value="KAF7680642.1"/>
    <property type="molecule type" value="Genomic_DNA"/>
</dbReference>
<keyword evidence="7" id="KW-1185">Reference proteome</keyword>
<evidence type="ECO:0000256" key="3">
    <source>
        <dbReference type="SAM" id="MobiDB-lite"/>
    </source>
</evidence>
<evidence type="ECO:0000259" key="4">
    <source>
        <dbReference type="Pfam" id="PF03781"/>
    </source>
</evidence>
<dbReference type="GO" id="GO:0032259">
    <property type="term" value="P:methylation"/>
    <property type="evidence" value="ECO:0007669"/>
    <property type="project" value="UniProtKB-KW"/>
</dbReference>
<accession>A0A8H7ELZ8</accession>
<feature type="region of interest" description="Disordered" evidence="3">
    <location>
        <begin position="1265"/>
        <end position="1285"/>
    </location>
</feature>
<dbReference type="PANTHER" id="PTHR43397:SF1">
    <property type="entry name" value="ERGOTHIONEINE BIOSYNTHESIS PROTEIN 1"/>
    <property type="match status" value="1"/>
</dbReference>
<dbReference type="InterPro" id="IPR029063">
    <property type="entry name" value="SAM-dependent_MTases_sf"/>
</dbReference>
<dbReference type="InterPro" id="IPR017805">
    <property type="entry name" value="SAM_MeTrfase_EasF-type_put"/>
</dbReference>
<dbReference type="GeneID" id="62200518"/>
<dbReference type="InterPro" id="IPR019257">
    <property type="entry name" value="MeTrfase_dom"/>
</dbReference>
<dbReference type="Pfam" id="PF10017">
    <property type="entry name" value="Methyltransf_33"/>
    <property type="match status" value="1"/>
</dbReference>
<reference evidence="6" key="2">
    <citation type="submission" date="2020-08" db="EMBL/GenBank/DDBJ databases">
        <title>Draft Genome Sequence of Cumin Blight Pathogen Alternaria burnsii.</title>
        <authorList>
            <person name="Feng Z."/>
        </authorList>
    </citation>
    <scope>NUCLEOTIDE SEQUENCE</scope>
    <source>
        <strain evidence="6">CBS107.38</strain>
    </source>
</reference>
<dbReference type="Proteomes" id="UP000596902">
    <property type="component" value="Unassembled WGS sequence"/>
</dbReference>
<feature type="compositionally biased region" description="Basic and acidic residues" evidence="3">
    <location>
        <begin position="926"/>
        <end position="949"/>
    </location>
</feature>
<dbReference type="GO" id="GO:0008168">
    <property type="term" value="F:methyltransferase activity"/>
    <property type="evidence" value="ECO:0007669"/>
    <property type="project" value="UniProtKB-KW"/>
</dbReference>
<feature type="domain" description="Sulfatase-modifying factor enzyme-like" evidence="4">
    <location>
        <begin position="548"/>
        <end position="671"/>
    </location>
</feature>
<feature type="region of interest" description="Disordered" evidence="3">
    <location>
        <begin position="924"/>
        <end position="949"/>
    </location>
</feature>